<feature type="signal peptide" evidence="1">
    <location>
        <begin position="1"/>
        <end position="28"/>
    </location>
</feature>
<dbReference type="InterPro" id="IPR009739">
    <property type="entry name" value="LprI-like_N"/>
</dbReference>
<keyword evidence="4" id="KW-1185">Reference proteome</keyword>
<evidence type="ECO:0000313" key="3">
    <source>
        <dbReference type="EMBL" id="GMG84628.1"/>
    </source>
</evidence>
<feature type="chain" id="PRO_5045633112" description="Lysozyme inhibitor LprI-like N-terminal domain-containing protein" evidence="1">
    <location>
        <begin position="29"/>
        <end position="148"/>
    </location>
</feature>
<accession>A0ABQ6LRG0</accession>
<keyword evidence="1" id="KW-0732">Signal</keyword>
<name>A0ABQ6LRG0_9RHOB</name>
<dbReference type="InterPro" id="IPR006311">
    <property type="entry name" value="TAT_signal"/>
</dbReference>
<reference evidence="3 4" key="1">
    <citation type="submission" date="2023-04" db="EMBL/GenBank/DDBJ databases">
        <title>Marinoamorphus aggregata gen. nov., sp. Nov., isolate from tissue of brittle star Ophioplocus japonicus.</title>
        <authorList>
            <person name="Kawano K."/>
            <person name="Sawayama S."/>
            <person name="Nakagawa S."/>
        </authorList>
    </citation>
    <scope>NUCLEOTIDE SEQUENCE [LARGE SCALE GENOMIC DNA]</scope>
    <source>
        <strain evidence="3 4">NKW23</strain>
    </source>
</reference>
<evidence type="ECO:0000259" key="2">
    <source>
        <dbReference type="Pfam" id="PF07007"/>
    </source>
</evidence>
<proteinExistence type="predicted"/>
<sequence length="148" mass="15769">MSAARRGALPAALVAAALAGLLPGAARAACEDATTEPGLAACYAEKVARVEAELDKVWQAARRRIDAVGGADGPVLAQHALIAQRAWEEYRLAECVDGVRAHYGGTAAGQQYEGECLILTAQTRTRQLVWRYRVPRELAPITYGEAPL</sequence>
<gene>
    <name evidence="3" type="ORF">LNKW23_38440</name>
</gene>
<evidence type="ECO:0000313" key="4">
    <source>
        <dbReference type="Proteomes" id="UP001239909"/>
    </source>
</evidence>
<protein>
    <recommendedName>
        <fullName evidence="2">Lysozyme inhibitor LprI-like N-terminal domain-containing protein</fullName>
    </recommendedName>
</protein>
<dbReference type="Pfam" id="PF07007">
    <property type="entry name" value="LprI"/>
    <property type="match status" value="1"/>
</dbReference>
<dbReference type="PROSITE" id="PS51318">
    <property type="entry name" value="TAT"/>
    <property type="match status" value="1"/>
</dbReference>
<dbReference type="Proteomes" id="UP001239909">
    <property type="component" value="Unassembled WGS sequence"/>
</dbReference>
<evidence type="ECO:0000256" key="1">
    <source>
        <dbReference type="SAM" id="SignalP"/>
    </source>
</evidence>
<feature type="domain" description="Lysozyme inhibitor LprI-like N-terminal" evidence="2">
    <location>
        <begin position="30"/>
        <end position="128"/>
    </location>
</feature>
<dbReference type="RefSeq" id="WP_285673709.1">
    <property type="nucleotide sequence ID" value="NZ_BSYI01000039.1"/>
</dbReference>
<dbReference type="EMBL" id="BSYI01000039">
    <property type="protein sequence ID" value="GMG84628.1"/>
    <property type="molecule type" value="Genomic_DNA"/>
</dbReference>
<organism evidence="3 4">
    <name type="scientific">Paralimibaculum aggregatum</name>
    <dbReference type="NCBI Taxonomy" id="3036245"/>
    <lineage>
        <taxon>Bacteria</taxon>
        <taxon>Pseudomonadati</taxon>
        <taxon>Pseudomonadota</taxon>
        <taxon>Alphaproteobacteria</taxon>
        <taxon>Rhodobacterales</taxon>
        <taxon>Paracoccaceae</taxon>
        <taxon>Paralimibaculum</taxon>
    </lineage>
</organism>
<comment type="caution">
    <text evidence="3">The sequence shown here is derived from an EMBL/GenBank/DDBJ whole genome shotgun (WGS) entry which is preliminary data.</text>
</comment>
<dbReference type="Gene3D" id="1.20.1270.180">
    <property type="match status" value="1"/>
</dbReference>